<dbReference type="PANTHER" id="PTHR42983">
    <property type="entry name" value="DINITROGENASE IRON-MOLYBDENUM COFACTOR PROTEIN-RELATED"/>
    <property type="match status" value="1"/>
</dbReference>
<feature type="domain" description="Dinitrogenase iron-molybdenum cofactor biosynthesis" evidence="2">
    <location>
        <begin position="13"/>
        <end position="101"/>
    </location>
</feature>
<dbReference type="Pfam" id="PF02579">
    <property type="entry name" value="Nitro_FeMo-Co"/>
    <property type="match status" value="1"/>
</dbReference>
<dbReference type="OrthoDB" id="9807451at2"/>
<gene>
    <name evidence="3" type="ORF">CXB77_16345</name>
</gene>
<evidence type="ECO:0000313" key="4">
    <source>
        <dbReference type="Proteomes" id="UP000239936"/>
    </source>
</evidence>
<organism evidence="3 4">
    <name type="scientific">Chromatium okenii</name>
    <dbReference type="NCBI Taxonomy" id="61644"/>
    <lineage>
        <taxon>Bacteria</taxon>
        <taxon>Pseudomonadati</taxon>
        <taxon>Pseudomonadota</taxon>
        <taxon>Gammaproteobacteria</taxon>
        <taxon>Chromatiales</taxon>
        <taxon>Chromatiaceae</taxon>
        <taxon>Chromatium</taxon>
    </lineage>
</organism>
<keyword evidence="4" id="KW-1185">Reference proteome</keyword>
<accession>A0A2S7XQH9</accession>
<dbReference type="InterPro" id="IPR036105">
    <property type="entry name" value="DiNase_FeMo-co_biosyn_sf"/>
</dbReference>
<dbReference type="Proteomes" id="UP000239936">
    <property type="component" value="Unassembled WGS sequence"/>
</dbReference>
<evidence type="ECO:0000256" key="1">
    <source>
        <dbReference type="ARBA" id="ARBA00023231"/>
    </source>
</evidence>
<dbReference type="CDD" id="cd00851">
    <property type="entry name" value="MTH1175"/>
    <property type="match status" value="1"/>
</dbReference>
<sequence>MKVVITSSGLDLDSAIDPKFGRCAYLALFDTDSNTFNATANPFQDARGGAGTQTAQWVLNQNATVLLTGHCGPKASAVLNTENIRIVEGITGTVREVLAQLAH</sequence>
<dbReference type="SUPFAM" id="SSF53146">
    <property type="entry name" value="Nitrogenase accessory factor-like"/>
    <property type="match status" value="1"/>
</dbReference>
<comment type="caution">
    <text evidence="3">The sequence shown here is derived from an EMBL/GenBank/DDBJ whole genome shotgun (WGS) entry which is preliminary data.</text>
</comment>
<dbReference type="Gene3D" id="3.30.420.130">
    <property type="entry name" value="Dinitrogenase iron-molybdenum cofactor biosynthesis domain"/>
    <property type="match status" value="1"/>
</dbReference>
<evidence type="ECO:0000259" key="2">
    <source>
        <dbReference type="Pfam" id="PF02579"/>
    </source>
</evidence>
<dbReference type="PANTHER" id="PTHR42983:SF1">
    <property type="entry name" value="IRON-MOLYBDENUM PROTEIN"/>
    <property type="match status" value="1"/>
</dbReference>
<evidence type="ECO:0000313" key="3">
    <source>
        <dbReference type="EMBL" id="PQJ95651.1"/>
    </source>
</evidence>
<dbReference type="InterPro" id="IPR003731">
    <property type="entry name" value="Di-Nase_FeMo-co_biosynth"/>
</dbReference>
<name>A0A2S7XQH9_9GAMM</name>
<dbReference type="RefSeq" id="WP_105074665.1">
    <property type="nucleotide sequence ID" value="NZ_PPGH01000037.1"/>
</dbReference>
<dbReference type="InterPro" id="IPR033913">
    <property type="entry name" value="MTH1175_dom"/>
</dbReference>
<reference evidence="3 4" key="1">
    <citation type="submission" date="2018-01" db="EMBL/GenBank/DDBJ databases">
        <title>The complete genome sequence of Chromatium okenii LaCa, a purple sulfur bacterium with a turbulent life.</title>
        <authorList>
            <person name="Luedin S.M."/>
            <person name="Liechti N."/>
            <person name="Storelli N."/>
            <person name="Danza F."/>
            <person name="Wittwer M."/>
            <person name="Pothier J.F."/>
            <person name="Tonolla M.A."/>
        </authorList>
    </citation>
    <scope>NUCLEOTIDE SEQUENCE [LARGE SCALE GENOMIC DNA]</scope>
    <source>
        <strain evidence="3 4">LaCa</strain>
    </source>
</reference>
<keyword evidence="1" id="KW-0535">Nitrogen fixation</keyword>
<proteinExistence type="predicted"/>
<dbReference type="AlphaFoldDB" id="A0A2S7XQH9"/>
<protein>
    <submittedName>
        <fullName evidence="3">Dinitrogenase iron-molybdenum cofactor biosynthesis protein</fullName>
    </submittedName>
</protein>
<dbReference type="EMBL" id="PPGH01000037">
    <property type="protein sequence ID" value="PQJ95651.1"/>
    <property type="molecule type" value="Genomic_DNA"/>
</dbReference>